<comment type="caution">
    <text evidence="2">The sequence shown here is derived from an EMBL/GenBank/DDBJ whole genome shotgun (WGS) entry which is preliminary data.</text>
</comment>
<evidence type="ECO:0000313" key="3">
    <source>
        <dbReference type="Proteomes" id="UP000824782"/>
    </source>
</evidence>
<feature type="region of interest" description="Disordered" evidence="1">
    <location>
        <begin position="1"/>
        <end position="57"/>
    </location>
</feature>
<gene>
    <name evidence="2" type="ORF">GDO81_016113</name>
</gene>
<dbReference type="EMBL" id="WNYA01000007">
    <property type="protein sequence ID" value="KAG8563521.1"/>
    <property type="molecule type" value="Genomic_DNA"/>
</dbReference>
<feature type="region of interest" description="Disordered" evidence="1">
    <location>
        <begin position="79"/>
        <end position="151"/>
    </location>
</feature>
<protein>
    <submittedName>
        <fullName evidence="2">Uncharacterized protein</fullName>
    </submittedName>
</protein>
<evidence type="ECO:0000313" key="2">
    <source>
        <dbReference type="EMBL" id="KAG8563521.1"/>
    </source>
</evidence>
<proteinExistence type="predicted"/>
<sequence>MSSTKFRRAYSLRIPRSPKPATFPDSSGFYDRLDETESQEDYQSQNEAIGKKDNSFSWEIPLITDAPKLHYCRKKWSSKSLRLPKSRPAEAEPPVPQPDEVTTSDDDMNDLNQEPERSSLSEDRRLSDDSEGNKETETEGQRQKSKKMKQYRKTIDRAFRRGWDTFISNIYTISLTRTSQDAPHLIKAC</sequence>
<organism evidence="2 3">
    <name type="scientific">Engystomops pustulosus</name>
    <name type="common">Tungara frog</name>
    <name type="synonym">Physalaemus pustulosus</name>
    <dbReference type="NCBI Taxonomy" id="76066"/>
    <lineage>
        <taxon>Eukaryota</taxon>
        <taxon>Metazoa</taxon>
        <taxon>Chordata</taxon>
        <taxon>Craniata</taxon>
        <taxon>Vertebrata</taxon>
        <taxon>Euteleostomi</taxon>
        <taxon>Amphibia</taxon>
        <taxon>Batrachia</taxon>
        <taxon>Anura</taxon>
        <taxon>Neobatrachia</taxon>
        <taxon>Hyloidea</taxon>
        <taxon>Leptodactylidae</taxon>
        <taxon>Leiuperinae</taxon>
        <taxon>Engystomops</taxon>
    </lineage>
</organism>
<dbReference type="Proteomes" id="UP000824782">
    <property type="component" value="Unassembled WGS sequence"/>
</dbReference>
<name>A0AAV7APP4_ENGPU</name>
<accession>A0AAV7APP4</accession>
<dbReference type="AlphaFoldDB" id="A0AAV7APP4"/>
<feature type="compositionally biased region" description="Basic and acidic residues" evidence="1">
    <location>
        <begin position="114"/>
        <end position="142"/>
    </location>
</feature>
<reference evidence="2" key="1">
    <citation type="thesis" date="2020" institute="ProQuest LLC" country="789 East Eisenhower Parkway, Ann Arbor, MI, USA">
        <title>Comparative Genomics and Chromosome Evolution.</title>
        <authorList>
            <person name="Mudd A.B."/>
        </authorList>
    </citation>
    <scope>NUCLEOTIDE SEQUENCE</scope>
    <source>
        <strain evidence="2">237g6f4</strain>
        <tissue evidence="2">Blood</tissue>
    </source>
</reference>
<feature type="compositionally biased region" description="Basic residues" evidence="1">
    <location>
        <begin position="1"/>
        <end position="10"/>
    </location>
</feature>
<keyword evidence="3" id="KW-1185">Reference proteome</keyword>
<evidence type="ECO:0000256" key="1">
    <source>
        <dbReference type="SAM" id="MobiDB-lite"/>
    </source>
</evidence>
<dbReference type="EMBL" id="WNYA01000007">
    <property type="protein sequence ID" value="KAG8563520.1"/>
    <property type="molecule type" value="Genomic_DNA"/>
</dbReference>